<accession>K9ZJL1</accession>
<name>K9ZJL1_ANACC</name>
<dbReference type="KEGG" id="acy:Anacy_3118"/>
<sequence length="121" mass="13335">MFIKNSKLMKAKFSATLTIIAAFFGINSAVYAQSITQPQSGNWTLSGDSLVNINNRSAENDFGKFFDQISQNQAQENTISEELPLSESITIPSTPIFLQPAYQNLNENDGLQLQLDLSDGQ</sequence>
<dbReference type="Proteomes" id="UP000010474">
    <property type="component" value="Chromosome"/>
</dbReference>
<gene>
    <name evidence="2" type="ordered locus">Anacy_3118</name>
</gene>
<proteinExistence type="predicted"/>
<protein>
    <submittedName>
        <fullName evidence="2">Uncharacterized protein</fullName>
    </submittedName>
</protein>
<evidence type="ECO:0000313" key="3">
    <source>
        <dbReference type="Proteomes" id="UP000010474"/>
    </source>
</evidence>
<dbReference type="PATRIC" id="fig|272123.3.peg.3400"/>
<keyword evidence="1" id="KW-0732">Signal</keyword>
<evidence type="ECO:0000313" key="2">
    <source>
        <dbReference type="EMBL" id="AFZ58530.1"/>
    </source>
</evidence>
<dbReference type="HOGENOM" id="CLU_2115899_0_0_3"/>
<dbReference type="eggNOG" id="ENOG5031Y30">
    <property type="taxonomic scope" value="Bacteria"/>
</dbReference>
<organism evidence="2 3">
    <name type="scientific">Anabaena cylindrica (strain ATCC 27899 / PCC 7122)</name>
    <dbReference type="NCBI Taxonomy" id="272123"/>
    <lineage>
        <taxon>Bacteria</taxon>
        <taxon>Bacillati</taxon>
        <taxon>Cyanobacteriota</taxon>
        <taxon>Cyanophyceae</taxon>
        <taxon>Nostocales</taxon>
        <taxon>Nostocaceae</taxon>
        <taxon>Anabaena</taxon>
    </lineage>
</organism>
<dbReference type="OrthoDB" id="514943at2"/>
<feature type="signal peptide" evidence="1">
    <location>
        <begin position="1"/>
        <end position="32"/>
    </location>
</feature>
<dbReference type="AlphaFoldDB" id="K9ZJL1"/>
<keyword evidence="3" id="KW-1185">Reference proteome</keyword>
<reference evidence="3" key="1">
    <citation type="journal article" date="2013" name="Proc. Natl. Acad. Sci. U.S.A.">
        <title>Improving the coverage of the cyanobacterial phylum using diversity-driven genome sequencing.</title>
        <authorList>
            <person name="Shih P.M."/>
            <person name="Wu D."/>
            <person name="Latifi A."/>
            <person name="Axen S.D."/>
            <person name="Fewer D.P."/>
            <person name="Talla E."/>
            <person name="Calteau A."/>
            <person name="Cai F."/>
            <person name="Tandeau de Marsac N."/>
            <person name="Rippka R."/>
            <person name="Herdman M."/>
            <person name="Sivonen K."/>
            <person name="Coursin T."/>
            <person name="Laurent T."/>
            <person name="Goodwin L."/>
            <person name="Nolan M."/>
            <person name="Davenport K.W."/>
            <person name="Han C.S."/>
            <person name="Rubin E.M."/>
            <person name="Eisen J.A."/>
            <person name="Woyke T."/>
            <person name="Gugger M."/>
            <person name="Kerfeld C.A."/>
        </authorList>
    </citation>
    <scope>NUCLEOTIDE SEQUENCE [LARGE SCALE GENOMIC DNA]</scope>
    <source>
        <strain evidence="3">ATCC 27899 / PCC 7122</strain>
    </source>
</reference>
<feature type="chain" id="PRO_5030173377" evidence="1">
    <location>
        <begin position="33"/>
        <end position="121"/>
    </location>
</feature>
<evidence type="ECO:0000256" key="1">
    <source>
        <dbReference type="SAM" id="SignalP"/>
    </source>
</evidence>
<dbReference type="EMBL" id="CP003659">
    <property type="protein sequence ID" value="AFZ58530.1"/>
    <property type="molecule type" value="Genomic_DNA"/>
</dbReference>